<dbReference type="PANTHER" id="PTHR34948:SF2">
    <property type="entry name" value="TRIPHOSPHATE TUNNEL METALLOENZYME 3"/>
    <property type="match status" value="1"/>
</dbReference>
<dbReference type="Pfam" id="PF01928">
    <property type="entry name" value="CYTH"/>
    <property type="match status" value="1"/>
</dbReference>
<evidence type="ECO:0000313" key="3">
    <source>
        <dbReference type="EMBL" id="CAD2217533.1"/>
    </source>
</evidence>
<feature type="domain" description="CYTH" evidence="2">
    <location>
        <begin position="386"/>
        <end position="461"/>
    </location>
</feature>
<feature type="region of interest" description="Disordered" evidence="1">
    <location>
        <begin position="557"/>
        <end position="578"/>
    </location>
</feature>
<dbReference type="AlphaFoldDB" id="A0A7G2CFR7"/>
<keyword evidence="4" id="KW-1185">Reference proteome</keyword>
<dbReference type="InterPro" id="IPR023577">
    <property type="entry name" value="CYTH_domain"/>
</dbReference>
<dbReference type="InterPro" id="IPR033469">
    <property type="entry name" value="CYTH-like_dom_sf"/>
</dbReference>
<name>A0A7G2CFR7_9TRYP</name>
<proteinExistence type="predicted"/>
<dbReference type="VEuPathDB" id="TriTrypDB:ADEAN_000501100"/>
<gene>
    <name evidence="3" type="ORF">ADEAN_000501100</name>
</gene>
<dbReference type="SUPFAM" id="SSF55154">
    <property type="entry name" value="CYTH-like phosphatases"/>
    <property type="match status" value="1"/>
</dbReference>
<dbReference type="GO" id="GO:0016462">
    <property type="term" value="F:pyrophosphatase activity"/>
    <property type="evidence" value="ECO:0007669"/>
    <property type="project" value="UniProtKB-ARBA"/>
</dbReference>
<organism evidence="3 4">
    <name type="scientific">Angomonas deanei</name>
    <dbReference type="NCBI Taxonomy" id="59799"/>
    <lineage>
        <taxon>Eukaryota</taxon>
        <taxon>Discoba</taxon>
        <taxon>Euglenozoa</taxon>
        <taxon>Kinetoplastea</taxon>
        <taxon>Metakinetoplastina</taxon>
        <taxon>Trypanosomatida</taxon>
        <taxon>Trypanosomatidae</taxon>
        <taxon>Strigomonadinae</taxon>
        <taxon>Angomonas</taxon>
    </lineage>
</organism>
<protein>
    <submittedName>
        <fullName evidence="3">CYTH domain containing protein, putative</fullName>
    </submittedName>
</protein>
<accession>A0A7G2CFR7</accession>
<evidence type="ECO:0000259" key="2">
    <source>
        <dbReference type="Pfam" id="PF01928"/>
    </source>
</evidence>
<dbReference type="EMBL" id="LR877153">
    <property type="protein sequence ID" value="CAD2217533.1"/>
    <property type="molecule type" value="Genomic_DNA"/>
</dbReference>
<sequence>MQIEIKMVLDGTKDYQVLVDHLSPLYLDEETYCDFFFDFDMFALTNDSSVLRLRVPCEKPLSVPPANSAPSQDTNGNDNMSAAFQDFLSSCDAAQQPTGANGAEVRLIPNATGKLVFKQKNTVERGHQFNFVVECKNVPSEVVQELLSPDGASPYVVLSNYASQLDHSGRGELNKVTQILEKIRHVASQYCETPTEPSATSGDAMYSQIRYAAGMTSQAEANPMETDKVCQNLKNVGNYVTTRKIFQYFKSSKMRKTLADQSVLDALRIRVDRTLFPSGDIYEVEIPRCDIPADEVLEELTETLNNLQVSFHFGSEGKYSRYVKELRSQKAQTEEITDVKLCLTNVYGYEAVKKNFESIVEGQRASLENDRKISNIDYNLAECVTSGELFQEELQENYFFDGPNDELRSNGCFLRLRRLNHQPRYNLVLKENQTVVEGQQGNQTIKMELSETDAALLLKDPTSFLTSQQEHNSIARTLYYNFSLRSLRQTAFFTNYRISVPWWASSSQRTTAHQKNPLGTQQFDVSPSYLLSQQQQHQDFVPPLTIHLDRTQYEVQPRPSERIPFSQPPPSYRTPISTDADTGRRVYELYEMEVTNIVPTTNPTEVLNELANVLVGLGVEFTKASHSKLEQYFILADC</sequence>
<dbReference type="Proteomes" id="UP000515908">
    <property type="component" value="Chromosome 09"/>
</dbReference>
<dbReference type="Gene3D" id="2.40.320.10">
    <property type="entry name" value="Hypothetical Protein Pfu-838710-001"/>
    <property type="match status" value="2"/>
</dbReference>
<dbReference type="PANTHER" id="PTHR34948">
    <property type="entry name" value="OS08G0299200 PROTEIN"/>
    <property type="match status" value="1"/>
</dbReference>
<evidence type="ECO:0000256" key="1">
    <source>
        <dbReference type="SAM" id="MobiDB-lite"/>
    </source>
</evidence>
<reference evidence="3 4" key="1">
    <citation type="submission" date="2020-08" db="EMBL/GenBank/DDBJ databases">
        <authorList>
            <person name="Newling K."/>
            <person name="Davey J."/>
            <person name="Forrester S."/>
        </authorList>
    </citation>
    <scope>NUCLEOTIDE SEQUENCE [LARGE SCALE GENOMIC DNA]</scope>
    <source>
        <strain evidence="4">Crithidia deanei Carvalho (ATCC PRA-265)</strain>
    </source>
</reference>
<evidence type="ECO:0000313" key="4">
    <source>
        <dbReference type="Proteomes" id="UP000515908"/>
    </source>
</evidence>